<dbReference type="Proteomes" id="UP000054495">
    <property type="component" value="Unassembled WGS sequence"/>
</dbReference>
<dbReference type="GO" id="GO:0005230">
    <property type="term" value="F:extracellular ligand-gated monoatomic ion channel activity"/>
    <property type="evidence" value="ECO:0007669"/>
    <property type="project" value="InterPro"/>
</dbReference>
<keyword evidence="3" id="KW-0407">Ion channel</keyword>
<dbReference type="InterPro" id="IPR006202">
    <property type="entry name" value="Neur_chan_lig-bd"/>
</dbReference>
<dbReference type="PANTHER" id="PTHR18945">
    <property type="entry name" value="NEUROTRANSMITTER GATED ION CHANNEL"/>
    <property type="match status" value="1"/>
</dbReference>
<dbReference type="Pfam" id="PF02931">
    <property type="entry name" value="Neur_chan_LBD"/>
    <property type="match status" value="1"/>
</dbReference>
<dbReference type="PROSITE" id="PS00236">
    <property type="entry name" value="NEUROTR_ION_CHANNEL"/>
    <property type="match status" value="1"/>
</dbReference>
<keyword evidence="6" id="KW-1185">Reference proteome</keyword>
<feature type="domain" description="Neurotransmitter-gated ion-channel ligand-binding" evidence="4">
    <location>
        <begin position="7"/>
        <end position="113"/>
    </location>
</feature>
<organism evidence="5 6">
    <name type="scientific">Ancylostoma ceylanicum</name>
    <dbReference type="NCBI Taxonomy" id="53326"/>
    <lineage>
        <taxon>Eukaryota</taxon>
        <taxon>Metazoa</taxon>
        <taxon>Ecdysozoa</taxon>
        <taxon>Nematoda</taxon>
        <taxon>Chromadorea</taxon>
        <taxon>Rhabditida</taxon>
        <taxon>Rhabditina</taxon>
        <taxon>Rhabditomorpha</taxon>
        <taxon>Strongyloidea</taxon>
        <taxon>Ancylostomatidae</taxon>
        <taxon>Ancylostomatinae</taxon>
        <taxon>Ancylostoma</taxon>
    </lineage>
</organism>
<reference evidence="5 6" key="1">
    <citation type="submission" date="2013-05" db="EMBL/GenBank/DDBJ databases">
        <title>Draft genome of the parasitic nematode Anyclostoma ceylanicum.</title>
        <authorList>
            <person name="Mitreva M."/>
        </authorList>
    </citation>
    <scope>NUCLEOTIDE SEQUENCE [LARGE SCALE GENOMIC DNA]</scope>
</reference>
<dbReference type="GO" id="GO:0004888">
    <property type="term" value="F:transmembrane signaling receptor activity"/>
    <property type="evidence" value="ECO:0007669"/>
    <property type="project" value="InterPro"/>
</dbReference>
<evidence type="ECO:0000313" key="6">
    <source>
        <dbReference type="Proteomes" id="UP000054495"/>
    </source>
</evidence>
<keyword evidence="3" id="KW-0406">Ion transport</keyword>
<dbReference type="InterPro" id="IPR018000">
    <property type="entry name" value="Neurotransmitter_ion_chnl_CS"/>
</dbReference>
<dbReference type="InterPro" id="IPR036734">
    <property type="entry name" value="Neur_chan_lig-bd_sf"/>
</dbReference>
<dbReference type="SUPFAM" id="SSF63712">
    <property type="entry name" value="Nicotinic receptor ligand binding domain-like"/>
    <property type="match status" value="1"/>
</dbReference>
<sequence length="269" mass="30229">MSSYHSDQKNNLATVSAYFDVWWMDEFLVWRPADYDGITKIFVPMKWVWKPEFYMYHSVYGRVPEYATDAPAQIQSDGRVRMFVSISSKSFCPINFKRFPFDSQTCSFSVAGLGTAAWELFSDVDAANRRRIVGAFDGDACRVAQHRAALRVAARLVAKARLRVAGAHSDGQIYLAAGLIAAKVPRRAVRLLAERPHVQLHLPVRLEVGFDERVGRAGGVHGAGFHQEMLPGCVVEWLHLCVLVLSRVDGIFQKRQAECSVRRLGARKS</sequence>
<keyword evidence="2" id="KW-0472">Membrane</keyword>
<dbReference type="Gene3D" id="2.70.170.10">
    <property type="entry name" value="Neurotransmitter-gated ion-channel ligand-binding domain"/>
    <property type="match status" value="1"/>
</dbReference>
<dbReference type="PRINTS" id="PR00252">
    <property type="entry name" value="NRIONCHANNEL"/>
</dbReference>
<comment type="subcellular location">
    <subcellularLocation>
        <location evidence="1">Membrane</location>
        <topology evidence="1">Multi-pass membrane protein</topology>
    </subcellularLocation>
</comment>
<dbReference type="CDD" id="cd18989">
    <property type="entry name" value="LGIC_ECD_cation"/>
    <property type="match status" value="1"/>
</dbReference>
<evidence type="ECO:0000259" key="4">
    <source>
        <dbReference type="Pfam" id="PF02931"/>
    </source>
</evidence>
<proteinExistence type="inferred from homology"/>
<dbReference type="AlphaFoldDB" id="A0A0D6L847"/>
<gene>
    <name evidence="5" type="ORF">ANCCEY_13147</name>
</gene>
<dbReference type="InterPro" id="IPR006201">
    <property type="entry name" value="Neur_channel"/>
</dbReference>
<accession>A0A0D6L847</accession>
<protein>
    <recommendedName>
        <fullName evidence="4">Neurotransmitter-gated ion-channel ligand-binding domain-containing protein</fullName>
    </recommendedName>
</protein>
<evidence type="ECO:0000256" key="2">
    <source>
        <dbReference type="ARBA" id="ARBA00023136"/>
    </source>
</evidence>
<evidence type="ECO:0000256" key="3">
    <source>
        <dbReference type="RuleBase" id="RU000687"/>
    </source>
</evidence>
<comment type="similarity">
    <text evidence="3">Belongs to the ligand-gated ion channel (TC 1.A.9) family.</text>
</comment>
<name>A0A0D6L847_9BILA</name>
<evidence type="ECO:0000256" key="1">
    <source>
        <dbReference type="ARBA" id="ARBA00004141"/>
    </source>
</evidence>
<keyword evidence="3" id="KW-0813">Transport</keyword>
<dbReference type="GO" id="GO:0016020">
    <property type="term" value="C:membrane"/>
    <property type="evidence" value="ECO:0007669"/>
    <property type="project" value="UniProtKB-SubCell"/>
</dbReference>
<dbReference type="EMBL" id="KE125581">
    <property type="protein sequence ID" value="EPB67759.1"/>
    <property type="molecule type" value="Genomic_DNA"/>
</dbReference>
<evidence type="ECO:0000313" key="5">
    <source>
        <dbReference type="EMBL" id="EPB67759.1"/>
    </source>
</evidence>